<evidence type="ECO:0000313" key="3">
    <source>
        <dbReference type="Proteomes" id="UP001497457"/>
    </source>
</evidence>
<feature type="domain" description="Serine-threonine/tyrosine-protein kinase catalytic" evidence="1">
    <location>
        <begin position="59"/>
        <end position="175"/>
    </location>
</feature>
<sequence>MEVDRMIHIGYRLVDCAISFRTQEATCKVKIPSEHLPEYLEEHAVADPTAILVVKTKAADDIHSIKMMRECHHQNILQALVVAEKGDYITVWAEPHIGPIASCLKSTVFNTDSIKVTFGGKIMLPTPKLQSFVSQIFDGLEYLKLQGKYHGNFSFENTFYHQFGDKSVVKLTDFKHKGAKPAQTYQAMDCQNVGEALQNISKGAILQYGTRRFDCYQIDDLVEKLKEVSWGDMPYIYPEIRRHPFFWDLKTTKTFFVSEIPLALNRPAFRNKVNGCEELCAPSWSNDGYDGLAKLMDDFRHRKSIPDYDKTSKIGYVQFLSGLYAHEEELQAKVSVDAVVRHRNPRVFLMLYNMIPKPPRFTTSNEP</sequence>
<gene>
    <name evidence="2" type="ORF">URODEC1_LOCUS17416</name>
</gene>
<accession>A0ABC8WV54</accession>
<dbReference type="AlphaFoldDB" id="A0ABC8WV54"/>
<reference evidence="2 3" key="2">
    <citation type="submission" date="2024-10" db="EMBL/GenBank/DDBJ databases">
        <authorList>
            <person name="Ryan C."/>
        </authorList>
    </citation>
    <scope>NUCLEOTIDE SEQUENCE [LARGE SCALE GENOMIC DNA]</scope>
</reference>
<dbReference type="SUPFAM" id="SSF56112">
    <property type="entry name" value="Protein kinase-like (PK-like)"/>
    <property type="match status" value="1"/>
</dbReference>
<name>A0ABC8WV54_9POAL</name>
<dbReference type="InterPro" id="IPR001245">
    <property type="entry name" value="Ser-Thr/Tyr_kinase_cat_dom"/>
</dbReference>
<keyword evidence="3" id="KW-1185">Reference proteome</keyword>
<evidence type="ECO:0000313" key="2">
    <source>
        <dbReference type="EMBL" id="CAL4915276.1"/>
    </source>
</evidence>
<protein>
    <recommendedName>
        <fullName evidence="1">Serine-threonine/tyrosine-protein kinase catalytic domain-containing protein</fullName>
    </recommendedName>
</protein>
<dbReference type="Proteomes" id="UP001497457">
    <property type="component" value="Chromosome 13rd"/>
</dbReference>
<evidence type="ECO:0000259" key="1">
    <source>
        <dbReference type="Pfam" id="PF07714"/>
    </source>
</evidence>
<reference evidence="3" key="1">
    <citation type="submission" date="2024-06" db="EMBL/GenBank/DDBJ databases">
        <authorList>
            <person name="Ryan C."/>
        </authorList>
    </citation>
    <scope>NUCLEOTIDE SEQUENCE [LARGE SCALE GENOMIC DNA]</scope>
</reference>
<dbReference type="EMBL" id="OZ075123">
    <property type="protein sequence ID" value="CAL4915276.1"/>
    <property type="molecule type" value="Genomic_DNA"/>
</dbReference>
<dbReference type="Pfam" id="PF07714">
    <property type="entry name" value="PK_Tyr_Ser-Thr"/>
    <property type="match status" value="1"/>
</dbReference>
<organism evidence="2 3">
    <name type="scientific">Urochloa decumbens</name>
    <dbReference type="NCBI Taxonomy" id="240449"/>
    <lineage>
        <taxon>Eukaryota</taxon>
        <taxon>Viridiplantae</taxon>
        <taxon>Streptophyta</taxon>
        <taxon>Embryophyta</taxon>
        <taxon>Tracheophyta</taxon>
        <taxon>Spermatophyta</taxon>
        <taxon>Magnoliopsida</taxon>
        <taxon>Liliopsida</taxon>
        <taxon>Poales</taxon>
        <taxon>Poaceae</taxon>
        <taxon>PACMAD clade</taxon>
        <taxon>Panicoideae</taxon>
        <taxon>Panicodae</taxon>
        <taxon>Paniceae</taxon>
        <taxon>Melinidinae</taxon>
        <taxon>Urochloa</taxon>
    </lineage>
</organism>
<proteinExistence type="predicted"/>
<dbReference type="Gene3D" id="1.10.510.10">
    <property type="entry name" value="Transferase(Phosphotransferase) domain 1"/>
    <property type="match status" value="1"/>
</dbReference>
<dbReference type="InterPro" id="IPR011009">
    <property type="entry name" value="Kinase-like_dom_sf"/>
</dbReference>